<dbReference type="Pfam" id="PF07980">
    <property type="entry name" value="SusD_RagB"/>
    <property type="match status" value="1"/>
</dbReference>
<dbReference type="GO" id="GO:0009279">
    <property type="term" value="C:cell outer membrane"/>
    <property type="evidence" value="ECO:0007669"/>
    <property type="project" value="UniProtKB-SubCell"/>
</dbReference>
<dbReference type="KEGG" id="gfl:GRFL_2258"/>
<evidence type="ECO:0000256" key="1">
    <source>
        <dbReference type="ARBA" id="ARBA00004442"/>
    </source>
</evidence>
<evidence type="ECO:0000256" key="5">
    <source>
        <dbReference type="ARBA" id="ARBA00023237"/>
    </source>
</evidence>
<dbReference type="EMBL" id="CP016359">
    <property type="protein sequence ID" value="APU68982.1"/>
    <property type="molecule type" value="Genomic_DNA"/>
</dbReference>
<comment type="similarity">
    <text evidence="2">Belongs to the SusD family.</text>
</comment>
<proteinExistence type="inferred from homology"/>
<dbReference type="Gene3D" id="1.25.40.10">
    <property type="entry name" value="Tetratricopeptide repeat domain"/>
    <property type="match status" value="1"/>
</dbReference>
<dbReference type="Proteomes" id="UP000186230">
    <property type="component" value="Chromosome"/>
</dbReference>
<evidence type="ECO:0000256" key="2">
    <source>
        <dbReference type="ARBA" id="ARBA00006275"/>
    </source>
</evidence>
<reference evidence="6 7" key="1">
    <citation type="submission" date="2016-07" db="EMBL/GenBank/DDBJ databases">
        <title>Multi-omics approach to identify versatile polysaccharide utilization systems of a marine flavobacterium Gramella flava.</title>
        <authorList>
            <person name="Tang K."/>
        </authorList>
    </citation>
    <scope>NUCLEOTIDE SEQUENCE [LARGE SCALE GENOMIC DNA]</scope>
    <source>
        <strain evidence="6 7">JLT2011</strain>
    </source>
</reference>
<protein>
    <submittedName>
        <fullName evidence="6">SusD, outer membrane protein</fullName>
    </submittedName>
</protein>
<sequence>MTGSELESGSVYDYGLRNEDATTEEGGDDIMYGRFLDELAWEFNQEGHRRQDMIRFGIFTEKSWFSHSPDGDFRALYPIPQQALNNNPNLTQNPGY</sequence>
<keyword evidence="3" id="KW-0732">Signal</keyword>
<dbReference type="STRING" id="1229726.GRFL_2258"/>
<evidence type="ECO:0000256" key="3">
    <source>
        <dbReference type="ARBA" id="ARBA00022729"/>
    </source>
</evidence>
<dbReference type="Gene3D" id="1.25.40.390">
    <property type="match status" value="1"/>
</dbReference>
<gene>
    <name evidence="6" type="ORF">GRFL_2258</name>
</gene>
<dbReference type="SUPFAM" id="SSF48452">
    <property type="entry name" value="TPR-like"/>
    <property type="match status" value="1"/>
</dbReference>
<keyword evidence="7" id="KW-1185">Reference proteome</keyword>
<dbReference type="AlphaFoldDB" id="A0A1L7I7A3"/>
<evidence type="ECO:0000256" key="4">
    <source>
        <dbReference type="ARBA" id="ARBA00023136"/>
    </source>
</evidence>
<name>A0A1L7I7A3_9FLAO</name>
<dbReference type="InterPro" id="IPR011990">
    <property type="entry name" value="TPR-like_helical_dom_sf"/>
</dbReference>
<evidence type="ECO:0000313" key="7">
    <source>
        <dbReference type="Proteomes" id="UP000186230"/>
    </source>
</evidence>
<comment type="subcellular location">
    <subcellularLocation>
        <location evidence="1">Cell outer membrane</location>
    </subcellularLocation>
</comment>
<dbReference type="InterPro" id="IPR012944">
    <property type="entry name" value="SusD_RagB_dom"/>
</dbReference>
<organism evidence="6 7">
    <name type="scientific">Christiangramia flava JLT2011</name>
    <dbReference type="NCBI Taxonomy" id="1229726"/>
    <lineage>
        <taxon>Bacteria</taxon>
        <taxon>Pseudomonadati</taxon>
        <taxon>Bacteroidota</taxon>
        <taxon>Flavobacteriia</taxon>
        <taxon>Flavobacteriales</taxon>
        <taxon>Flavobacteriaceae</taxon>
        <taxon>Christiangramia</taxon>
    </lineage>
</organism>
<evidence type="ECO:0000313" key="6">
    <source>
        <dbReference type="EMBL" id="APU68982.1"/>
    </source>
</evidence>
<keyword evidence="5" id="KW-0998">Cell outer membrane</keyword>
<accession>A0A1L7I7A3</accession>
<keyword evidence="4" id="KW-0472">Membrane</keyword>